<dbReference type="RefSeq" id="WP_139582161.1">
    <property type="nucleotide sequence ID" value="NZ_VDFY01000067.1"/>
</dbReference>
<gene>
    <name evidence="4" type="ORF">FHG89_01535</name>
</gene>
<dbReference type="PANTHER" id="PTHR34580:SF3">
    <property type="entry name" value="PROTEIN PAFB"/>
    <property type="match status" value="1"/>
</dbReference>
<dbReference type="InterPro" id="IPR057727">
    <property type="entry name" value="WCX_dom"/>
</dbReference>
<evidence type="ECO:0000313" key="4">
    <source>
        <dbReference type="EMBL" id="TNH31586.1"/>
    </source>
</evidence>
<evidence type="ECO:0000259" key="2">
    <source>
        <dbReference type="Pfam" id="PF13280"/>
    </source>
</evidence>
<comment type="caution">
    <text evidence="4">The sequence shown here is derived from an EMBL/GenBank/DDBJ whole genome shotgun (WGS) entry which is preliminary data.</text>
</comment>
<dbReference type="EMBL" id="VDFY01000067">
    <property type="protein sequence ID" value="TNH31586.1"/>
    <property type="molecule type" value="Genomic_DNA"/>
</dbReference>
<dbReference type="PANTHER" id="PTHR34580">
    <property type="match status" value="1"/>
</dbReference>
<dbReference type="InterPro" id="IPR026881">
    <property type="entry name" value="WYL_dom"/>
</dbReference>
<dbReference type="OrthoDB" id="3616433at2"/>
<dbReference type="InterPro" id="IPR013196">
    <property type="entry name" value="HTH_11"/>
</dbReference>
<feature type="domain" description="WCX" evidence="3">
    <location>
        <begin position="238"/>
        <end position="312"/>
    </location>
</feature>
<dbReference type="InterPro" id="IPR036388">
    <property type="entry name" value="WH-like_DNA-bd_sf"/>
</dbReference>
<dbReference type="InterPro" id="IPR036390">
    <property type="entry name" value="WH_DNA-bd_sf"/>
</dbReference>
<dbReference type="Proteomes" id="UP000306145">
    <property type="component" value="Unassembled WGS sequence"/>
</dbReference>
<dbReference type="Pfam" id="PF08279">
    <property type="entry name" value="HTH_11"/>
    <property type="match status" value="1"/>
</dbReference>
<dbReference type="Gene3D" id="1.10.10.10">
    <property type="entry name" value="Winged helix-like DNA-binding domain superfamily/Winged helix DNA-binding domain"/>
    <property type="match status" value="1"/>
</dbReference>
<evidence type="ECO:0000259" key="3">
    <source>
        <dbReference type="Pfam" id="PF25583"/>
    </source>
</evidence>
<name>A0A5C4QZN6_9ACTN</name>
<feature type="domain" description="Helix-turn-helix type 11" evidence="1">
    <location>
        <begin position="7"/>
        <end position="62"/>
    </location>
</feature>
<dbReference type="PIRSF" id="PIRSF016838">
    <property type="entry name" value="PafC"/>
    <property type="match status" value="1"/>
</dbReference>
<evidence type="ECO:0000259" key="1">
    <source>
        <dbReference type="Pfam" id="PF08279"/>
    </source>
</evidence>
<organism evidence="4 5">
    <name type="scientific">Micromonospora orduensis</name>
    <dbReference type="NCBI Taxonomy" id="1420891"/>
    <lineage>
        <taxon>Bacteria</taxon>
        <taxon>Bacillati</taxon>
        <taxon>Actinomycetota</taxon>
        <taxon>Actinomycetes</taxon>
        <taxon>Micromonosporales</taxon>
        <taxon>Micromonosporaceae</taxon>
        <taxon>Micromonospora</taxon>
    </lineage>
</organism>
<dbReference type="Pfam" id="PF13280">
    <property type="entry name" value="WYL"/>
    <property type="match status" value="1"/>
</dbReference>
<dbReference type="SUPFAM" id="SSF46785">
    <property type="entry name" value="Winged helix' DNA-binding domain"/>
    <property type="match status" value="1"/>
</dbReference>
<reference evidence="4 5" key="1">
    <citation type="submission" date="2019-06" db="EMBL/GenBank/DDBJ databases">
        <title>Micromonospora ordensis sp. nov., isolated from deep marine sediment.</title>
        <authorList>
            <person name="Veyisoglu A."/>
            <person name="Carro L."/>
            <person name="Klenk H.-P."/>
            <person name="Sahin N."/>
        </authorList>
    </citation>
    <scope>NUCLEOTIDE SEQUENCE [LARGE SCALE GENOMIC DNA]</scope>
    <source>
        <strain evidence="4 5">S2509</strain>
    </source>
</reference>
<sequence length="332" mass="36099">MSHPAGRVLALLELLQTRHRSTAAELAGHLGVDERTVRRYATTLVELGVPVTADRGRYGGYRLHPGFKLPPLMLTDDEAVAVLLGLVVAEQVGLSTEQPATATALAKIRRVLPAALADRLAAVQEHLGFTLRRREPERGPTSGTLLTLASAARHRRRVALDYRSWRGEQSHRELDPYGLVFHSGRWYVTGHDHRRGEVRTFRLDRIDAVAPGAATFTVPDGFEAVAWVTRSLAGVPYTHEVEVLLETDLVGAQRRIPPSVAELTATTDGVLLRARAESLPGMAALLAGLGCPFTVRQPDALRAAVAEHARLLAEWAARPAGGQTPSPRRPLD</sequence>
<protein>
    <submittedName>
        <fullName evidence="4">YafY family transcriptional regulator</fullName>
    </submittedName>
</protein>
<evidence type="ECO:0000313" key="5">
    <source>
        <dbReference type="Proteomes" id="UP000306145"/>
    </source>
</evidence>
<accession>A0A5C4QZN6</accession>
<dbReference type="AlphaFoldDB" id="A0A5C4QZN6"/>
<dbReference type="InterPro" id="IPR028349">
    <property type="entry name" value="PafC-like"/>
</dbReference>
<dbReference type="InterPro" id="IPR051534">
    <property type="entry name" value="CBASS_pafABC_assoc_protein"/>
</dbReference>
<feature type="domain" description="WYL" evidence="2">
    <location>
        <begin position="144"/>
        <end position="210"/>
    </location>
</feature>
<dbReference type="PROSITE" id="PS52050">
    <property type="entry name" value="WYL"/>
    <property type="match status" value="1"/>
</dbReference>
<dbReference type="Pfam" id="PF25583">
    <property type="entry name" value="WCX"/>
    <property type="match status" value="1"/>
</dbReference>
<proteinExistence type="predicted"/>
<keyword evidence="5" id="KW-1185">Reference proteome</keyword>